<dbReference type="InterPro" id="IPR016181">
    <property type="entry name" value="Acyl_CoA_acyltransferase"/>
</dbReference>
<dbReference type="KEGG" id="dtl:H8F01_05775"/>
<protein>
    <submittedName>
        <fullName evidence="2">GNAT family N-acetyltransferase</fullName>
    </submittedName>
</protein>
<dbReference type="Proteomes" id="UP000515873">
    <property type="component" value="Chromosome"/>
</dbReference>
<dbReference type="PROSITE" id="PS51186">
    <property type="entry name" value="GNAT"/>
    <property type="match status" value="1"/>
</dbReference>
<dbReference type="SUPFAM" id="SSF55729">
    <property type="entry name" value="Acyl-CoA N-acyltransferases (Nat)"/>
    <property type="match status" value="1"/>
</dbReference>
<evidence type="ECO:0000313" key="3">
    <source>
        <dbReference type="Proteomes" id="UP000515873"/>
    </source>
</evidence>
<dbReference type="Pfam" id="PF13302">
    <property type="entry name" value="Acetyltransf_3"/>
    <property type="match status" value="1"/>
</dbReference>
<reference evidence="2 3" key="1">
    <citation type="submission" date="2020-08" db="EMBL/GenBank/DDBJ databases">
        <title>Dyella sp. G9 isolated from forest soil.</title>
        <authorList>
            <person name="Fu J."/>
            <person name="Qiu L."/>
        </authorList>
    </citation>
    <scope>NUCLEOTIDE SEQUENCE [LARGE SCALE GENOMIC DNA]</scope>
    <source>
        <strain evidence="2 3">G9</strain>
    </source>
</reference>
<keyword evidence="2" id="KW-0808">Transferase</keyword>
<dbReference type="PANTHER" id="PTHR43792:SF16">
    <property type="entry name" value="N-ACETYLTRANSFERASE DOMAIN-CONTAINING PROTEIN"/>
    <property type="match status" value="1"/>
</dbReference>
<dbReference type="EMBL" id="CP060412">
    <property type="protein sequence ID" value="QNK02642.1"/>
    <property type="molecule type" value="Genomic_DNA"/>
</dbReference>
<proteinExistence type="predicted"/>
<gene>
    <name evidence="2" type="ORF">H8F01_05775</name>
</gene>
<feature type="domain" description="N-acetyltransferase" evidence="1">
    <location>
        <begin position="19"/>
        <end position="179"/>
    </location>
</feature>
<dbReference type="GO" id="GO:0016747">
    <property type="term" value="F:acyltransferase activity, transferring groups other than amino-acyl groups"/>
    <property type="evidence" value="ECO:0007669"/>
    <property type="project" value="InterPro"/>
</dbReference>
<evidence type="ECO:0000259" key="1">
    <source>
        <dbReference type="PROSITE" id="PS51186"/>
    </source>
</evidence>
<dbReference type="RefSeq" id="WP_187058073.1">
    <property type="nucleotide sequence ID" value="NZ_CP060412.1"/>
</dbReference>
<sequence>MDGATAGLSVVPVIETERLRLRAHRAEDHAERLAIWSDAEVTRFIGGRALTGEEVWRRFLQYMGLWNVLGYGYWAVEEKSTGRYIGDIGFADFMRDMEPSLLGMLEFGWVLAPHVHGKGYASEAVAAAVAWGEANFAGRRAVCIISPDNLPSIRVAEKAGFTRWQDTTYHGSPTIVFSR</sequence>
<dbReference type="PANTHER" id="PTHR43792">
    <property type="entry name" value="GNAT FAMILY, PUTATIVE (AFU_ORTHOLOGUE AFUA_3G00765)-RELATED-RELATED"/>
    <property type="match status" value="1"/>
</dbReference>
<accession>A0A7G8Q784</accession>
<organism evidence="2 3">
    <name type="scientific">Dyella telluris</name>
    <dbReference type="NCBI Taxonomy" id="2763498"/>
    <lineage>
        <taxon>Bacteria</taxon>
        <taxon>Pseudomonadati</taxon>
        <taxon>Pseudomonadota</taxon>
        <taxon>Gammaproteobacteria</taxon>
        <taxon>Lysobacterales</taxon>
        <taxon>Rhodanobacteraceae</taxon>
        <taxon>Dyella</taxon>
    </lineage>
</organism>
<name>A0A7G8Q784_9GAMM</name>
<dbReference type="InterPro" id="IPR000182">
    <property type="entry name" value="GNAT_dom"/>
</dbReference>
<dbReference type="InterPro" id="IPR051531">
    <property type="entry name" value="N-acetyltransferase"/>
</dbReference>
<evidence type="ECO:0000313" key="2">
    <source>
        <dbReference type="EMBL" id="QNK02642.1"/>
    </source>
</evidence>
<keyword evidence="3" id="KW-1185">Reference proteome</keyword>
<dbReference type="Gene3D" id="3.40.630.30">
    <property type="match status" value="1"/>
</dbReference>
<dbReference type="AlphaFoldDB" id="A0A7G8Q784"/>